<dbReference type="EMBL" id="DVNA01000111">
    <property type="protein sequence ID" value="HIU55101.1"/>
    <property type="molecule type" value="Genomic_DNA"/>
</dbReference>
<keyword evidence="1" id="KW-0812">Transmembrane</keyword>
<accession>A0A9D1SCH8</accession>
<name>A0A9D1SCH8_9BACT</name>
<evidence type="ECO:0000256" key="1">
    <source>
        <dbReference type="SAM" id="Phobius"/>
    </source>
</evidence>
<keyword evidence="1" id="KW-1133">Transmembrane helix</keyword>
<reference evidence="2" key="1">
    <citation type="submission" date="2020-10" db="EMBL/GenBank/DDBJ databases">
        <authorList>
            <person name="Gilroy R."/>
        </authorList>
    </citation>
    <scope>NUCLEOTIDE SEQUENCE</scope>
    <source>
        <strain evidence="2">CHK158-818</strain>
    </source>
</reference>
<comment type="caution">
    <text evidence="2">The sequence shown here is derived from an EMBL/GenBank/DDBJ whole genome shotgun (WGS) entry which is preliminary data.</text>
</comment>
<evidence type="ECO:0000313" key="3">
    <source>
        <dbReference type="Proteomes" id="UP000824112"/>
    </source>
</evidence>
<reference evidence="2" key="2">
    <citation type="journal article" date="2021" name="PeerJ">
        <title>Extensive microbial diversity within the chicken gut microbiome revealed by metagenomics and culture.</title>
        <authorList>
            <person name="Gilroy R."/>
            <person name="Ravi A."/>
            <person name="Getino M."/>
            <person name="Pursley I."/>
            <person name="Horton D.L."/>
            <person name="Alikhan N.F."/>
            <person name="Baker D."/>
            <person name="Gharbi K."/>
            <person name="Hall N."/>
            <person name="Watson M."/>
            <person name="Adriaenssens E.M."/>
            <person name="Foster-Nyarko E."/>
            <person name="Jarju S."/>
            <person name="Secka A."/>
            <person name="Antonio M."/>
            <person name="Oren A."/>
            <person name="Chaudhuri R.R."/>
            <person name="La Ragione R."/>
            <person name="Hildebrand F."/>
            <person name="Pallen M.J."/>
        </authorList>
    </citation>
    <scope>NUCLEOTIDE SEQUENCE</scope>
    <source>
        <strain evidence="2">CHK158-818</strain>
    </source>
</reference>
<feature type="transmembrane region" description="Helical" evidence="1">
    <location>
        <begin position="12"/>
        <end position="34"/>
    </location>
</feature>
<proteinExistence type="predicted"/>
<dbReference type="AlphaFoldDB" id="A0A9D1SCH8"/>
<dbReference type="CDD" id="cd01610">
    <property type="entry name" value="PAP2_like"/>
    <property type="match status" value="1"/>
</dbReference>
<keyword evidence="1" id="KW-0472">Membrane</keyword>
<dbReference type="Gene3D" id="1.20.144.10">
    <property type="entry name" value="Phosphatidic acid phosphatase type 2/haloperoxidase"/>
    <property type="match status" value="1"/>
</dbReference>
<evidence type="ECO:0000313" key="2">
    <source>
        <dbReference type="EMBL" id="HIU55101.1"/>
    </source>
</evidence>
<feature type="transmembrane region" description="Helical" evidence="1">
    <location>
        <begin position="103"/>
        <end position="126"/>
    </location>
</feature>
<organism evidence="2 3">
    <name type="scientific">Candidatus Gallibacteroides avistercoris</name>
    <dbReference type="NCBI Taxonomy" id="2840833"/>
    <lineage>
        <taxon>Bacteria</taxon>
        <taxon>Pseudomonadati</taxon>
        <taxon>Bacteroidota</taxon>
        <taxon>Bacteroidia</taxon>
        <taxon>Bacteroidales</taxon>
        <taxon>Bacteroidaceae</taxon>
        <taxon>Bacteroidaceae incertae sedis</taxon>
        <taxon>Candidatus Gallibacteroides</taxon>
    </lineage>
</organism>
<feature type="transmembrane region" description="Helical" evidence="1">
    <location>
        <begin position="138"/>
        <end position="167"/>
    </location>
</feature>
<protein>
    <submittedName>
        <fullName evidence="2">Phosphatase PAP2 family protein</fullName>
    </submittedName>
</protein>
<gene>
    <name evidence="2" type="ORF">IAB03_04735</name>
</gene>
<feature type="transmembrane region" description="Helical" evidence="1">
    <location>
        <begin position="40"/>
        <end position="59"/>
    </location>
</feature>
<feature type="transmembrane region" description="Helical" evidence="1">
    <location>
        <begin position="79"/>
        <end position="97"/>
    </location>
</feature>
<dbReference type="Proteomes" id="UP000824112">
    <property type="component" value="Unassembled WGS sequence"/>
</dbReference>
<sequence length="204" mass="22597">MKFLARFFSTILHPLFMPYYGITLIFIFSYMQIYPAQIKLTVALSILGLTGLLPGIGIFALYKFKQIQSVGLNNRKERLIPYLITVISYGSGAFFLYKVGMPYWVLAFVGGGILALLIDMAVNFGWKISAHMTGIGGLIGLALALSTIQSIFPQTLLVGLILGAGILGTSRIYLDRHTFWQVIAGVLNGMVCVYWAILLTIRYL</sequence>
<feature type="transmembrane region" description="Helical" evidence="1">
    <location>
        <begin position="179"/>
        <end position="201"/>
    </location>
</feature>